<organism evidence="2 3">
    <name type="scientific">Danionella cerebrum</name>
    <dbReference type="NCBI Taxonomy" id="2873325"/>
    <lineage>
        <taxon>Eukaryota</taxon>
        <taxon>Metazoa</taxon>
        <taxon>Chordata</taxon>
        <taxon>Craniata</taxon>
        <taxon>Vertebrata</taxon>
        <taxon>Euteleostomi</taxon>
        <taxon>Actinopterygii</taxon>
        <taxon>Neopterygii</taxon>
        <taxon>Teleostei</taxon>
        <taxon>Ostariophysi</taxon>
        <taxon>Cypriniformes</taxon>
        <taxon>Danionidae</taxon>
        <taxon>Danioninae</taxon>
        <taxon>Danionella</taxon>
    </lineage>
</organism>
<gene>
    <name evidence="2" type="ORF">DNTS_022819</name>
</gene>
<comment type="caution">
    <text evidence="2">The sequence shown here is derived from an EMBL/GenBank/DDBJ whole genome shotgun (WGS) entry which is preliminary data.</text>
</comment>
<dbReference type="AlphaFoldDB" id="A0A553RAP4"/>
<accession>A0A553RAP4</accession>
<reference evidence="2 3" key="1">
    <citation type="journal article" date="2019" name="Sci. Data">
        <title>Hybrid genome assembly and annotation of Danionella translucida.</title>
        <authorList>
            <person name="Kadobianskyi M."/>
            <person name="Schulze L."/>
            <person name="Schuelke M."/>
            <person name="Judkewitz B."/>
        </authorList>
    </citation>
    <scope>NUCLEOTIDE SEQUENCE [LARGE SCALE GENOMIC DNA]</scope>
    <source>
        <strain evidence="2 3">Bolton</strain>
    </source>
</reference>
<feature type="region of interest" description="Disordered" evidence="1">
    <location>
        <begin position="150"/>
        <end position="173"/>
    </location>
</feature>
<keyword evidence="3" id="KW-1185">Reference proteome</keyword>
<feature type="region of interest" description="Disordered" evidence="1">
    <location>
        <begin position="1"/>
        <end position="28"/>
    </location>
</feature>
<dbReference type="EMBL" id="SRMA01025082">
    <property type="protein sequence ID" value="TRY99257.1"/>
    <property type="molecule type" value="Genomic_DNA"/>
</dbReference>
<feature type="region of interest" description="Disordered" evidence="1">
    <location>
        <begin position="408"/>
        <end position="443"/>
    </location>
</feature>
<feature type="compositionally biased region" description="Basic and acidic residues" evidence="1">
    <location>
        <begin position="408"/>
        <end position="432"/>
    </location>
</feature>
<name>A0A553RAP4_9TELE</name>
<proteinExistence type="predicted"/>
<protein>
    <submittedName>
        <fullName evidence="2">Uncharacterized protein</fullName>
    </submittedName>
</protein>
<feature type="region of interest" description="Disordered" evidence="1">
    <location>
        <begin position="68"/>
        <end position="97"/>
    </location>
</feature>
<sequence length="1113" mass="123338">MNKENSCGSSNTEGLRVDDQKHGLKTIGEGHPSQITKCQHEAKPIMDYIHCAKYCLLQTRHLTDDQSLDLESNKNSPINVTIKQPQPSQLDKDVSSSGRLGAASLLEAPPPDELAPPTVILGAAKACLTSVTQEVVWILPVVCDGNDLEPSLKESYPPPPSLPVSSARPERTSSPVGIHCLGIGLQLQALIKPSRQLKQELQLTQEGVNTYRDARRQAVVELEHIVNPPPLGRVGVRRAVVPGELTKLQTQEDMLLFHVHDIYSFQTDADVHTLSTTSVKEALRRLDRSVMWNSTSDVESENGLGEVTHDGADKSTLRDVFCRGFCKAVQQVLPLTAKLDERYGPPTLHPADRKLFKFLTCLHELSETLLDDRRSTVDVLLFTFQSLKFTQHVLIGVLQTLARNQHRETNIKPDKRATRTDRDEGGEDRDGSRPFIRPQQRRTVTAGEITGRAGFKRTGSDIITLSKSSALKSGSSSANGGLSAIYIAFAASLGIDEGGFVGGAENGCGGGTVPMSSSLHLEVSTGCPPDVTSDDFPVGPRLEDKNIWCQFGTMWEEKPQGMGVGKQEQRERQLLRQKREEMDWESEEKGTALHTEHPDLVCSAEEQALSGGRGGRERAGEGMERVVGLGGVGNGGRDGRTRFWAVLGAGFERAPAAGFLLLVTRLFIEAGLFSREREARRGTCDAEIQRKREGELLDVRKTLIGTGTGSLILLFIALIEVIEVPDVCWFHTHQTRKTLHVLIPAEEANLSSRMWSSVRTHVALPSLRNTQDKDSLREASTTFTERGFILSIRSVCECVALANFFMFKSTDAKTFRLPLAVSCKRYKKAVSFQNKQRTFMTATKTNNNEELSSGRSGEMFFTRSPSRAAAHAAQGHRTVAIEHRYHVRKLLHHVTHHSKRQMIRYMVLSPEGTSVWKRDSWVRAGLTMSFLSTARAASSPAGFLRARLSATRDWLMSAWMRDPPLEFRMPLSPLGNGGNPSMVQTLPAVSRELQFFQATQRLGTAPDQTAQLDTGLHRHRVLELLGGPSEFVQHCFLCTGQGRVLLVERACQGSYRGSRLESRVGWWQEWGDYTGDRQRSGLDRGKWSSEARSSPLTVFWPGLASYRCRGFTR</sequence>
<evidence type="ECO:0000313" key="3">
    <source>
        <dbReference type="Proteomes" id="UP000316079"/>
    </source>
</evidence>
<evidence type="ECO:0000256" key="1">
    <source>
        <dbReference type="SAM" id="MobiDB-lite"/>
    </source>
</evidence>
<dbReference type="Proteomes" id="UP000316079">
    <property type="component" value="Unassembled WGS sequence"/>
</dbReference>
<feature type="compositionally biased region" description="Polar residues" evidence="1">
    <location>
        <begin position="69"/>
        <end position="89"/>
    </location>
</feature>
<evidence type="ECO:0000313" key="2">
    <source>
        <dbReference type="EMBL" id="TRY99257.1"/>
    </source>
</evidence>
<feature type="compositionally biased region" description="Polar residues" evidence="1">
    <location>
        <begin position="1"/>
        <end position="13"/>
    </location>
</feature>